<feature type="non-terminal residue" evidence="1">
    <location>
        <position position="79"/>
    </location>
</feature>
<proteinExistence type="predicted"/>
<organism evidence="1 2">
    <name type="scientific">Brachionus plicatilis</name>
    <name type="common">Marine rotifer</name>
    <name type="synonym">Brachionus muelleri</name>
    <dbReference type="NCBI Taxonomy" id="10195"/>
    <lineage>
        <taxon>Eukaryota</taxon>
        <taxon>Metazoa</taxon>
        <taxon>Spiralia</taxon>
        <taxon>Gnathifera</taxon>
        <taxon>Rotifera</taxon>
        <taxon>Eurotatoria</taxon>
        <taxon>Monogononta</taxon>
        <taxon>Pseudotrocha</taxon>
        <taxon>Ploima</taxon>
        <taxon>Brachionidae</taxon>
        <taxon>Brachionus</taxon>
    </lineage>
</organism>
<accession>A0A3M7PTS3</accession>
<dbReference type="EMBL" id="REGN01009021">
    <property type="protein sequence ID" value="RNA02165.1"/>
    <property type="molecule type" value="Genomic_DNA"/>
</dbReference>
<dbReference type="Proteomes" id="UP000276133">
    <property type="component" value="Unassembled WGS sequence"/>
</dbReference>
<evidence type="ECO:0000313" key="1">
    <source>
        <dbReference type="EMBL" id="RNA02165.1"/>
    </source>
</evidence>
<sequence>MCDLLNIKPKKVESKQMRLNKINDVSYSKVVLKRKKFEKVSSTNGLAVFKYRDKNNNIDYIEISDPECNCLECNTCSCV</sequence>
<name>A0A3M7PTS3_BRAPC</name>
<reference evidence="1 2" key="1">
    <citation type="journal article" date="2018" name="Sci. Rep.">
        <title>Genomic signatures of local adaptation to the degree of environmental predictability in rotifers.</title>
        <authorList>
            <person name="Franch-Gras L."/>
            <person name="Hahn C."/>
            <person name="Garcia-Roger E.M."/>
            <person name="Carmona M.J."/>
            <person name="Serra M."/>
            <person name="Gomez A."/>
        </authorList>
    </citation>
    <scope>NUCLEOTIDE SEQUENCE [LARGE SCALE GENOMIC DNA]</scope>
    <source>
        <strain evidence="1">HYR1</strain>
    </source>
</reference>
<keyword evidence="2" id="KW-1185">Reference proteome</keyword>
<protein>
    <submittedName>
        <fullName evidence="1">Uncharacterized protein</fullName>
    </submittedName>
</protein>
<evidence type="ECO:0000313" key="2">
    <source>
        <dbReference type="Proteomes" id="UP000276133"/>
    </source>
</evidence>
<dbReference type="AlphaFoldDB" id="A0A3M7PTS3"/>
<gene>
    <name evidence="1" type="ORF">BpHYR1_041952</name>
</gene>
<comment type="caution">
    <text evidence="1">The sequence shown here is derived from an EMBL/GenBank/DDBJ whole genome shotgun (WGS) entry which is preliminary data.</text>
</comment>